<dbReference type="PANTHER" id="PTHR33095:SF127">
    <property type="entry name" value="OS05G0578100 PROTEIN"/>
    <property type="match status" value="1"/>
</dbReference>
<protein>
    <submittedName>
        <fullName evidence="2">Uncharacterized protein</fullName>
    </submittedName>
</protein>
<feature type="region of interest" description="Disordered" evidence="1">
    <location>
        <begin position="160"/>
        <end position="181"/>
    </location>
</feature>
<dbReference type="Proteomes" id="UP000585474">
    <property type="component" value="Unassembled WGS sequence"/>
</dbReference>
<dbReference type="InterPro" id="IPR012442">
    <property type="entry name" value="DUF1645_plant"/>
</dbReference>
<keyword evidence="3" id="KW-1185">Reference proteome</keyword>
<feature type="region of interest" description="Disordered" evidence="1">
    <location>
        <begin position="231"/>
        <end position="277"/>
    </location>
</feature>
<evidence type="ECO:0000313" key="3">
    <source>
        <dbReference type="Proteomes" id="UP000585474"/>
    </source>
</evidence>
<feature type="compositionally biased region" description="Basic and acidic residues" evidence="1">
    <location>
        <begin position="240"/>
        <end position="253"/>
    </location>
</feature>
<dbReference type="OrthoDB" id="1111059at2759"/>
<reference evidence="3" key="1">
    <citation type="submission" date="2019-07" db="EMBL/GenBank/DDBJ databases">
        <title>De Novo Assembly of kiwifruit Actinidia rufa.</title>
        <authorList>
            <person name="Sugita-Konishi S."/>
            <person name="Sato K."/>
            <person name="Mori E."/>
            <person name="Abe Y."/>
            <person name="Kisaki G."/>
            <person name="Hamano K."/>
            <person name="Suezawa K."/>
            <person name="Otani M."/>
            <person name="Fukuda T."/>
            <person name="Manabe T."/>
            <person name="Gomi K."/>
            <person name="Tabuchi M."/>
            <person name="Akimitsu K."/>
            <person name="Kataoka I."/>
        </authorList>
    </citation>
    <scope>NUCLEOTIDE SEQUENCE [LARGE SCALE GENOMIC DNA]</scope>
    <source>
        <strain evidence="3">cv. Fuchu</strain>
    </source>
</reference>
<dbReference type="PANTHER" id="PTHR33095">
    <property type="entry name" value="OS07G0619500 PROTEIN"/>
    <property type="match status" value="1"/>
</dbReference>
<proteinExistence type="predicted"/>
<feature type="compositionally biased region" description="Basic and acidic residues" evidence="1">
    <location>
        <begin position="261"/>
        <end position="277"/>
    </location>
</feature>
<evidence type="ECO:0000313" key="2">
    <source>
        <dbReference type="EMBL" id="GFS45109.1"/>
    </source>
</evidence>
<dbReference type="EMBL" id="BJWL01000444">
    <property type="protein sequence ID" value="GFS45109.1"/>
    <property type="molecule type" value="Genomic_DNA"/>
</dbReference>
<sequence>MTTPPPTPNVCPLQYKYKITQTNPSFHFTSLSLSLSLSLSTISHIHTLSLSLHRTWNQDEQPEALSTCPSFNSYSSDVFVLVADKVTEESIADAKLIASKDLDEDDDFEFDLVSGEEVLCDGSVREIFPVFNRDLLMREDRSGDGKPDVSNLRLSLKNLFMGEREDRDPPSSSSSSEVDEFESIPDGTYCVWSPKLVDASPSRCKKSKSTGSASKRWRIRDLLRRSNSDGKDSLVLLTPKNKDPKPANSDGKDSLVLLTPKNKDPKPAKIQEVENSNERRISVDAGAGKAKTKAAGEKVPASAHEVFYVRNRTMKEGDKRRSYLPYRQDLVGFFAKVNTVGKTFPPF</sequence>
<evidence type="ECO:0000256" key="1">
    <source>
        <dbReference type="SAM" id="MobiDB-lite"/>
    </source>
</evidence>
<accession>A0A7J0DY03</accession>
<dbReference type="AlphaFoldDB" id="A0A7J0DY03"/>
<name>A0A7J0DY03_9ERIC</name>
<organism evidence="2 3">
    <name type="scientific">Actinidia rufa</name>
    <dbReference type="NCBI Taxonomy" id="165716"/>
    <lineage>
        <taxon>Eukaryota</taxon>
        <taxon>Viridiplantae</taxon>
        <taxon>Streptophyta</taxon>
        <taxon>Embryophyta</taxon>
        <taxon>Tracheophyta</taxon>
        <taxon>Spermatophyta</taxon>
        <taxon>Magnoliopsida</taxon>
        <taxon>eudicotyledons</taxon>
        <taxon>Gunneridae</taxon>
        <taxon>Pentapetalae</taxon>
        <taxon>asterids</taxon>
        <taxon>Ericales</taxon>
        <taxon>Actinidiaceae</taxon>
        <taxon>Actinidia</taxon>
    </lineage>
</organism>
<comment type="caution">
    <text evidence="2">The sequence shown here is derived from an EMBL/GenBank/DDBJ whole genome shotgun (WGS) entry which is preliminary data.</text>
</comment>
<dbReference type="Pfam" id="PF07816">
    <property type="entry name" value="DUF1645"/>
    <property type="match status" value="1"/>
</dbReference>
<gene>
    <name evidence="2" type="ORF">Acr_00g0094280</name>
</gene>